<dbReference type="GeneID" id="89979950"/>
<comment type="caution">
    <text evidence="1">The sequence shown here is derived from an EMBL/GenBank/DDBJ whole genome shotgun (WGS) entry which is preliminary data.</text>
</comment>
<keyword evidence="2" id="KW-1185">Reference proteome</keyword>
<evidence type="ECO:0000313" key="1">
    <source>
        <dbReference type="EMBL" id="KAK5057799.1"/>
    </source>
</evidence>
<evidence type="ECO:0008006" key="3">
    <source>
        <dbReference type="Google" id="ProtNLM"/>
    </source>
</evidence>
<accession>A0AAV9NLD7</accession>
<dbReference type="AlphaFoldDB" id="A0AAV9NLD7"/>
<sequence>MCCHVASAFSANFEISNIISSSPFQADPTSQQSTLVSFDFRDQDTPEVGANRCGIEWAVGLSPPVLWQDTCDNSTFGVRVTSWHGVQNFSLDLKHTYIDDKVGEYPYNVVTKFAPVNLTFLGTKRYHCDLSQAECESDTGAIIVFNVTRSIA</sequence>
<dbReference type="EMBL" id="JAVRRD010000006">
    <property type="protein sequence ID" value="KAK5057799.1"/>
    <property type="molecule type" value="Genomic_DNA"/>
</dbReference>
<gene>
    <name evidence="1" type="ORF">LTR84_011800</name>
</gene>
<proteinExistence type="predicted"/>
<protein>
    <recommendedName>
        <fullName evidence="3">AA1-like domain-containing protein</fullName>
    </recommendedName>
</protein>
<reference evidence="1 2" key="1">
    <citation type="submission" date="2023-08" db="EMBL/GenBank/DDBJ databases">
        <title>Black Yeasts Isolated from many extreme environments.</title>
        <authorList>
            <person name="Coleine C."/>
            <person name="Stajich J.E."/>
            <person name="Selbmann L."/>
        </authorList>
    </citation>
    <scope>NUCLEOTIDE SEQUENCE [LARGE SCALE GENOMIC DNA]</scope>
    <source>
        <strain evidence="1 2">CCFEE 5792</strain>
    </source>
</reference>
<organism evidence="1 2">
    <name type="scientific">Exophiala bonariae</name>
    <dbReference type="NCBI Taxonomy" id="1690606"/>
    <lineage>
        <taxon>Eukaryota</taxon>
        <taxon>Fungi</taxon>
        <taxon>Dikarya</taxon>
        <taxon>Ascomycota</taxon>
        <taxon>Pezizomycotina</taxon>
        <taxon>Eurotiomycetes</taxon>
        <taxon>Chaetothyriomycetidae</taxon>
        <taxon>Chaetothyriales</taxon>
        <taxon>Herpotrichiellaceae</taxon>
        <taxon>Exophiala</taxon>
    </lineage>
</organism>
<evidence type="ECO:0000313" key="2">
    <source>
        <dbReference type="Proteomes" id="UP001358417"/>
    </source>
</evidence>
<dbReference type="RefSeq" id="XP_064708917.1">
    <property type="nucleotide sequence ID" value="XM_064855328.1"/>
</dbReference>
<dbReference type="Proteomes" id="UP001358417">
    <property type="component" value="Unassembled WGS sequence"/>
</dbReference>
<name>A0AAV9NLD7_9EURO</name>